<proteinExistence type="predicted"/>
<comment type="caution">
    <text evidence="7">The sequence shown here is derived from an EMBL/GenBank/DDBJ whole genome shotgun (WGS) entry which is preliminary data.</text>
</comment>
<dbReference type="AlphaFoldDB" id="A0A5A7SIJ2"/>
<dbReference type="GO" id="GO:0016020">
    <property type="term" value="C:membrane"/>
    <property type="evidence" value="ECO:0007669"/>
    <property type="project" value="UniProtKB-SubCell"/>
</dbReference>
<keyword evidence="4 6" id="KW-1133">Transmembrane helix</keyword>
<feature type="transmembrane region" description="Helical" evidence="6">
    <location>
        <begin position="51"/>
        <end position="71"/>
    </location>
</feature>
<keyword evidence="5 6" id="KW-0472">Membrane</keyword>
<feature type="transmembrane region" description="Helical" evidence="6">
    <location>
        <begin position="107"/>
        <end position="133"/>
    </location>
</feature>
<name>A0A5A7SIJ2_CUCMM</name>
<dbReference type="OrthoDB" id="419616at2759"/>
<feature type="transmembrane region" description="Helical" evidence="6">
    <location>
        <begin position="12"/>
        <end position="31"/>
    </location>
</feature>
<evidence type="ECO:0000313" key="8">
    <source>
        <dbReference type="Proteomes" id="UP000321393"/>
    </source>
</evidence>
<feature type="transmembrane region" description="Helical" evidence="6">
    <location>
        <begin position="252"/>
        <end position="274"/>
    </location>
</feature>
<feature type="transmembrane region" description="Helical" evidence="6">
    <location>
        <begin position="294"/>
        <end position="312"/>
    </location>
</feature>
<gene>
    <name evidence="7" type="ORF">E6C27_scaffold124G00170</name>
</gene>
<dbReference type="InterPro" id="IPR036259">
    <property type="entry name" value="MFS_trans_sf"/>
</dbReference>
<sequence length="507" mass="56035">MVKLFISSGVRHLFVTVFLSTASAIMVLPAITDVTMAALCPGRDECSLAIYLTGFQQALSGFGAVVITPIVGNLSDKYGRKALLTLPTAISIIPLAILAYSRERRFFYAYYVTRTLTAMVSEGTAACLALAYLADNTSLTNRGSAFGLFTGVCSAAFVCGTIASRFLATDYIFPIAAIFSMVATVYMRIFLKDRLPGRSDLVQPMLKEEVPELTNREDDGGKLTRPTQPFRKMPTLDDVITLFKSSTLLSQAAVVVFFTGLGEGGMQASILYYFKARFHFDKDQFADLMLLNGVAGTVSQLVLMPLLVPVLSEDKLLSLGLLVGSISMVVNSIAWAIWVPYAVAISFIFSVFVSPCLRSIVSKQVGQHEQYSFYNCGYNCYISLEPFILQLVSERVVIRSLMDGIHEGNSTTRPSLLDRGNYGYWKSRMEAFLMSLDMRCWRAIISGWEHLTEKDETDKITRKFELKWTSEEDDAAVGNSRVLNALFNAIDPNIFKLINTCKSAKVA</sequence>
<feature type="transmembrane region" description="Helical" evidence="6">
    <location>
        <begin position="344"/>
        <end position="361"/>
    </location>
</feature>
<dbReference type="InterPro" id="IPR011701">
    <property type="entry name" value="MFS"/>
</dbReference>
<evidence type="ECO:0000256" key="4">
    <source>
        <dbReference type="ARBA" id="ARBA00022989"/>
    </source>
</evidence>
<reference evidence="7 8" key="1">
    <citation type="submission" date="2019-08" db="EMBL/GenBank/DDBJ databases">
        <title>Draft genome sequences of two oriental melons (Cucumis melo L. var makuwa).</title>
        <authorList>
            <person name="Kwon S.-Y."/>
        </authorList>
    </citation>
    <scope>NUCLEOTIDE SEQUENCE [LARGE SCALE GENOMIC DNA]</scope>
    <source>
        <strain evidence="8">cv. SW 3</strain>
        <tissue evidence="7">Leaf</tissue>
    </source>
</reference>
<evidence type="ECO:0000313" key="7">
    <source>
        <dbReference type="EMBL" id="KAA0025119.1"/>
    </source>
</evidence>
<comment type="subcellular location">
    <subcellularLocation>
        <location evidence="1">Membrane</location>
        <topology evidence="1">Multi-pass membrane protein</topology>
    </subcellularLocation>
</comment>
<feature type="transmembrane region" description="Helical" evidence="6">
    <location>
        <begin position="319"/>
        <end position="338"/>
    </location>
</feature>
<dbReference type="InterPro" id="IPR005829">
    <property type="entry name" value="Sugar_transporter_CS"/>
</dbReference>
<evidence type="ECO:0000256" key="5">
    <source>
        <dbReference type="ARBA" id="ARBA00023136"/>
    </source>
</evidence>
<dbReference type="PANTHER" id="PTHR23504:SF95">
    <property type="entry name" value="MAJOR FACILITATOR SUPERFAMILY PROTEIN"/>
    <property type="match status" value="1"/>
</dbReference>
<feature type="transmembrane region" description="Helical" evidence="6">
    <location>
        <begin position="145"/>
        <end position="165"/>
    </location>
</feature>
<dbReference type="Pfam" id="PF07690">
    <property type="entry name" value="MFS_1"/>
    <property type="match status" value="1"/>
</dbReference>
<organism evidence="7 8">
    <name type="scientific">Cucumis melo var. makuwa</name>
    <name type="common">Oriental melon</name>
    <dbReference type="NCBI Taxonomy" id="1194695"/>
    <lineage>
        <taxon>Eukaryota</taxon>
        <taxon>Viridiplantae</taxon>
        <taxon>Streptophyta</taxon>
        <taxon>Embryophyta</taxon>
        <taxon>Tracheophyta</taxon>
        <taxon>Spermatophyta</taxon>
        <taxon>Magnoliopsida</taxon>
        <taxon>eudicotyledons</taxon>
        <taxon>Gunneridae</taxon>
        <taxon>Pentapetalae</taxon>
        <taxon>rosids</taxon>
        <taxon>fabids</taxon>
        <taxon>Cucurbitales</taxon>
        <taxon>Cucurbitaceae</taxon>
        <taxon>Benincaseae</taxon>
        <taxon>Cucumis</taxon>
    </lineage>
</organism>
<dbReference type="Gene3D" id="1.20.1250.20">
    <property type="entry name" value="MFS general substrate transporter like domains"/>
    <property type="match status" value="1"/>
</dbReference>
<evidence type="ECO:0000256" key="3">
    <source>
        <dbReference type="ARBA" id="ARBA00022692"/>
    </source>
</evidence>
<evidence type="ECO:0000256" key="1">
    <source>
        <dbReference type="ARBA" id="ARBA00004141"/>
    </source>
</evidence>
<dbReference type="Proteomes" id="UP000321393">
    <property type="component" value="Unassembled WGS sequence"/>
</dbReference>
<feature type="transmembrane region" description="Helical" evidence="6">
    <location>
        <begin position="83"/>
        <end position="101"/>
    </location>
</feature>
<protein>
    <submittedName>
        <fullName evidence="7">Tetracycline resistance protein, class D-like isoform X2</fullName>
    </submittedName>
</protein>
<dbReference type="PANTHER" id="PTHR23504">
    <property type="entry name" value="MAJOR FACILITATOR SUPERFAMILY DOMAIN-CONTAINING PROTEIN 10"/>
    <property type="match status" value="1"/>
</dbReference>
<evidence type="ECO:0000256" key="2">
    <source>
        <dbReference type="ARBA" id="ARBA00022448"/>
    </source>
</evidence>
<dbReference type="PROSITE" id="PS00216">
    <property type="entry name" value="SUGAR_TRANSPORT_1"/>
    <property type="match status" value="1"/>
</dbReference>
<keyword evidence="3 6" id="KW-0812">Transmembrane</keyword>
<feature type="transmembrane region" description="Helical" evidence="6">
    <location>
        <begin position="171"/>
        <end position="191"/>
    </location>
</feature>
<dbReference type="SUPFAM" id="SSF103473">
    <property type="entry name" value="MFS general substrate transporter"/>
    <property type="match status" value="1"/>
</dbReference>
<keyword evidence="2" id="KW-0813">Transport</keyword>
<evidence type="ECO:0000256" key="6">
    <source>
        <dbReference type="SAM" id="Phobius"/>
    </source>
</evidence>
<dbReference type="GO" id="GO:0022857">
    <property type="term" value="F:transmembrane transporter activity"/>
    <property type="evidence" value="ECO:0007669"/>
    <property type="project" value="InterPro"/>
</dbReference>
<dbReference type="CDD" id="cd17330">
    <property type="entry name" value="MFS_SLC46_TetA_like"/>
    <property type="match status" value="1"/>
</dbReference>
<dbReference type="EMBL" id="SSTE01023405">
    <property type="protein sequence ID" value="KAA0025119.1"/>
    <property type="molecule type" value="Genomic_DNA"/>
</dbReference>
<accession>A0A5A7SIJ2</accession>